<accession>A0AAE8T0L6</accession>
<protein>
    <submittedName>
        <fullName evidence="1">Transcriptional regulator</fullName>
    </submittedName>
</protein>
<dbReference type="InterPro" id="IPR036390">
    <property type="entry name" value="WH_DNA-bd_sf"/>
</dbReference>
<dbReference type="EMBL" id="UARD01000001">
    <property type="protein sequence ID" value="SPV11618.1"/>
    <property type="molecule type" value="Genomic_DNA"/>
</dbReference>
<dbReference type="AlphaFoldDB" id="A0AAE8T0L6"/>
<sequence>MERKRPWRKWSEQEEADLRRVWTADGPMKQYVDLFNGRAVEAVLQHGLQIGLGVRPNKNAQVGDPNALAILRVLAHGPMESLELSAKTGISRRTVMKHLKALHAAGQVYIERWERFGASGYPARVYAVGKRKDAPRPAARTPGQKFRDRMTRLRDNEPAEYARVVARRRANKARRTNAAKRDIAAQALFGTAAA</sequence>
<evidence type="ECO:0000313" key="2">
    <source>
        <dbReference type="Proteomes" id="UP000250416"/>
    </source>
</evidence>
<dbReference type="GO" id="GO:0006355">
    <property type="term" value="P:regulation of DNA-templated transcription"/>
    <property type="evidence" value="ECO:0007669"/>
    <property type="project" value="UniProtKB-ARBA"/>
</dbReference>
<comment type="caution">
    <text evidence="1">The sequence shown here is derived from an EMBL/GenBank/DDBJ whole genome shotgun (WGS) entry which is preliminary data.</text>
</comment>
<dbReference type="InterPro" id="IPR011991">
    <property type="entry name" value="ArsR-like_HTH"/>
</dbReference>
<organism evidence="1 2">
    <name type="scientific">Burkholderia cepacia</name>
    <name type="common">Pseudomonas cepacia</name>
    <dbReference type="NCBI Taxonomy" id="292"/>
    <lineage>
        <taxon>Bacteria</taxon>
        <taxon>Pseudomonadati</taxon>
        <taxon>Pseudomonadota</taxon>
        <taxon>Betaproteobacteria</taxon>
        <taxon>Burkholderiales</taxon>
        <taxon>Burkholderiaceae</taxon>
        <taxon>Burkholderia</taxon>
        <taxon>Burkholderia cepacia complex</taxon>
    </lineage>
</organism>
<dbReference type="InterPro" id="IPR036388">
    <property type="entry name" value="WH-like_DNA-bd_sf"/>
</dbReference>
<evidence type="ECO:0000313" key="1">
    <source>
        <dbReference type="EMBL" id="SPV11618.1"/>
    </source>
</evidence>
<reference evidence="1 2" key="1">
    <citation type="submission" date="2018-06" db="EMBL/GenBank/DDBJ databases">
        <authorList>
            <consortium name="Pathogen Informatics"/>
            <person name="Doyle S."/>
        </authorList>
    </citation>
    <scope>NUCLEOTIDE SEQUENCE [LARGE SCALE GENOMIC DNA]</scope>
    <source>
        <strain evidence="1 2">NCTC10661</strain>
    </source>
</reference>
<gene>
    <name evidence="1" type="ORF">NCTC10661_00213</name>
</gene>
<dbReference type="RefSeq" id="WP_111996829.1">
    <property type="nucleotide sequence ID" value="NZ_UARD01000001.1"/>
</dbReference>
<dbReference type="Gene3D" id="1.10.10.10">
    <property type="entry name" value="Winged helix-like DNA-binding domain superfamily/Winged helix DNA-binding domain"/>
    <property type="match status" value="1"/>
</dbReference>
<name>A0AAE8T0L6_BURCE</name>
<dbReference type="SUPFAM" id="SSF46785">
    <property type="entry name" value="Winged helix' DNA-binding domain"/>
    <property type="match status" value="1"/>
</dbReference>
<dbReference type="CDD" id="cd00090">
    <property type="entry name" value="HTH_ARSR"/>
    <property type="match status" value="1"/>
</dbReference>
<dbReference type="Pfam" id="PF12840">
    <property type="entry name" value="HTH_20"/>
    <property type="match status" value="1"/>
</dbReference>
<dbReference type="Proteomes" id="UP000250416">
    <property type="component" value="Unassembled WGS sequence"/>
</dbReference>
<proteinExistence type="predicted"/>